<dbReference type="RefSeq" id="WP_073211154.1">
    <property type="nucleotide sequence ID" value="NZ_FRCL01000017.1"/>
</dbReference>
<dbReference type="EMBL" id="FRCL01000017">
    <property type="protein sequence ID" value="SHN16231.1"/>
    <property type="molecule type" value="Genomic_DNA"/>
</dbReference>
<keyword evidence="4" id="KW-1185">Reference proteome</keyword>
<dbReference type="STRING" id="178356.SAMN05216269_11736"/>
<dbReference type="InterPro" id="IPR036249">
    <property type="entry name" value="Thioredoxin-like_sf"/>
</dbReference>
<accession>A0A1M7PGP8</accession>
<organism evidence="3 4">
    <name type="scientific">Flavobacterium xinjiangense</name>
    <dbReference type="NCBI Taxonomy" id="178356"/>
    <lineage>
        <taxon>Bacteria</taxon>
        <taxon>Pseudomonadati</taxon>
        <taxon>Bacteroidota</taxon>
        <taxon>Flavobacteriia</taxon>
        <taxon>Flavobacteriales</taxon>
        <taxon>Flavobacteriaceae</taxon>
        <taxon>Flavobacterium</taxon>
    </lineage>
</organism>
<dbReference type="PANTHER" id="PTHR46472:SF1">
    <property type="entry name" value="NUCLEOREDOXIN"/>
    <property type="match status" value="1"/>
</dbReference>
<dbReference type="PROSITE" id="PS51352">
    <property type="entry name" value="THIOREDOXIN_2"/>
    <property type="match status" value="1"/>
</dbReference>
<dbReference type="AlphaFoldDB" id="A0A1M7PGP8"/>
<dbReference type="InterPro" id="IPR013766">
    <property type="entry name" value="Thioredoxin_domain"/>
</dbReference>
<dbReference type="GO" id="GO:0030178">
    <property type="term" value="P:negative regulation of Wnt signaling pathway"/>
    <property type="evidence" value="ECO:0007669"/>
    <property type="project" value="TreeGrafter"/>
</dbReference>
<evidence type="ECO:0000259" key="2">
    <source>
        <dbReference type="PROSITE" id="PS51352"/>
    </source>
</evidence>
<dbReference type="Pfam" id="PF13905">
    <property type="entry name" value="Thioredoxin_8"/>
    <property type="match status" value="1"/>
</dbReference>
<dbReference type="GO" id="GO:0031397">
    <property type="term" value="P:negative regulation of protein ubiquitination"/>
    <property type="evidence" value="ECO:0007669"/>
    <property type="project" value="TreeGrafter"/>
</dbReference>
<protein>
    <submittedName>
        <fullName evidence="3">Thiol-disulfide isomerase or thioredoxin</fullName>
    </submittedName>
</protein>
<feature type="domain" description="Thioredoxin" evidence="2">
    <location>
        <begin position="310"/>
        <end position="447"/>
    </location>
</feature>
<dbReference type="OrthoDB" id="6399635at2"/>
<keyword evidence="1" id="KW-0732">Signal</keyword>
<reference evidence="4" key="1">
    <citation type="submission" date="2016-11" db="EMBL/GenBank/DDBJ databases">
        <authorList>
            <person name="Varghese N."/>
            <person name="Submissions S."/>
        </authorList>
    </citation>
    <scope>NUCLEOTIDE SEQUENCE [LARGE SCALE GENOMIC DNA]</scope>
    <source>
        <strain evidence="4">CGMCC 1.2749</strain>
    </source>
</reference>
<evidence type="ECO:0000313" key="3">
    <source>
        <dbReference type="EMBL" id="SHN16231.1"/>
    </source>
</evidence>
<dbReference type="Gene3D" id="3.40.30.10">
    <property type="entry name" value="Glutaredoxin"/>
    <property type="match status" value="1"/>
</dbReference>
<dbReference type="GO" id="GO:0004791">
    <property type="term" value="F:thioredoxin-disulfide reductase (NADPH) activity"/>
    <property type="evidence" value="ECO:0007669"/>
    <property type="project" value="TreeGrafter"/>
</dbReference>
<dbReference type="GO" id="GO:0016853">
    <property type="term" value="F:isomerase activity"/>
    <property type="evidence" value="ECO:0007669"/>
    <property type="project" value="UniProtKB-KW"/>
</dbReference>
<feature type="signal peptide" evidence="1">
    <location>
        <begin position="1"/>
        <end position="20"/>
    </location>
</feature>
<feature type="chain" id="PRO_5009928670" evidence="1">
    <location>
        <begin position="21"/>
        <end position="447"/>
    </location>
</feature>
<evidence type="ECO:0000313" key="4">
    <source>
        <dbReference type="Proteomes" id="UP000184092"/>
    </source>
</evidence>
<evidence type="ECO:0000256" key="1">
    <source>
        <dbReference type="SAM" id="SignalP"/>
    </source>
</evidence>
<dbReference type="Proteomes" id="UP000184092">
    <property type="component" value="Unassembled WGS sequence"/>
</dbReference>
<keyword evidence="3" id="KW-0413">Isomerase</keyword>
<dbReference type="InterPro" id="IPR012336">
    <property type="entry name" value="Thioredoxin-like_fold"/>
</dbReference>
<gene>
    <name evidence="3" type="ORF">SAMN05216269_11736</name>
</gene>
<dbReference type="PANTHER" id="PTHR46472">
    <property type="entry name" value="NUCLEOREDOXIN"/>
    <property type="match status" value="1"/>
</dbReference>
<dbReference type="SUPFAM" id="SSF52833">
    <property type="entry name" value="Thioredoxin-like"/>
    <property type="match status" value="1"/>
</dbReference>
<proteinExistence type="predicted"/>
<sequence length="447" mass="51768">MKTVFFITSFLFLTANAVQAKTRYHIQGQLPQNSNTDLSLKGFGHQGDTLIATTKTDDKGKFIISYPTNYRETAVLEIKPSKSVILLLDHENFEIQWDKLEDFTSLKFTHSQANDSFGQGLELYQENERKRTGLSYLLPFYEDSQIMLLLQKGLEVQDKSMLQFLTDLPQDSYATYYLNLRQTLADIPQTASRYIERIPEHEKEFNSMAFGNEKLIRSGLHKQLFEGYFILLESYGGKQYTHMNESIDAIIKSLQSQPTLLHQVAENLFILLEKRSLFPAAEHLALEMLSDDSYQMDGKSKILFEQYRKIAKGNTSPELQFENTKSSFTKLSGIKSKYKLVVFGSSWCPKCTEEIAKIKSFYSQWKKDYDLEVILVSLDNEKEKYETFTKDFPWISSCDLKSWEGPGVRDYYIFGTPTLYLLDTDNKIMLKPISPQQIQAWLEMVKK</sequence>
<name>A0A1M7PGP8_9FLAO</name>